<dbReference type="InterPro" id="IPR000551">
    <property type="entry name" value="MerR-type_HTH_dom"/>
</dbReference>
<dbReference type="GO" id="GO:0003700">
    <property type="term" value="F:DNA-binding transcription factor activity"/>
    <property type="evidence" value="ECO:0007669"/>
    <property type="project" value="InterPro"/>
</dbReference>
<evidence type="ECO:0000313" key="6">
    <source>
        <dbReference type="Proteomes" id="UP000247790"/>
    </source>
</evidence>
<name>A0A2V4VP84_PAEBA</name>
<dbReference type="PROSITE" id="PS00552">
    <property type="entry name" value="HTH_MERR_1"/>
    <property type="match status" value="1"/>
</dbReference>
<dbReference type="InterPro" id="IPR047057">
    <property type="entry name" value="MerR_fam"/>
</dbReference>
<reference evidence="4 6" key="1">
    <citation type="submission" date="2018-06" db="EMBL/GenBank/DDBJ databases">
        <title>Genomic Encyclopedia of Type Strains, Phase III (KMG-III): the genomes of soil and plant-associated and newly described type strains.</title>
        <authorList>
            <person name="Whitman W."/>
        </authorList>
    </citation>
    <scope>NUCLEOTIDE SEQUENCE [LARGE SCALE GENOMIC DNA]</scope>
    <source>
        <strain evidence="4 6">CECT 7022</strain>
    </source>
</reference>
<accession>A0A2V4VP84</accession>
<dbReference type="Gene3D" id="1.10.1660.10">
    <property type="match status" value="1"/>
</dbReference>
<feature type="domain" description="HTH merR-type" evidence="3">
    <location>
        <begin position="2"/>
        <end position="71"/>
    </location>
</feature>
<evidence type="ECO:0000313" key="7">
    <source>
        <dbReference type="Proteomes" id="UP000509327"/>
    </source>
</evidence>
<dbReference type="PANTHER" id="PTHR30204">
    <property type="entry name" value="REDOX-CYCLING DRUG-SENSING TRANSCRIPTIONAL ACTIVATOR SOXR"/>
    <property type="match status" value="1"/>
</dbReference>
<dbReference type="GO" id="GO:0003677">
    <property type="term" value="F:DNA binding"/>
    <property type="evidence" value="ECO:0007669"/>
    <property type="project" value="UniProtKB-KW"/>
</dbReference>
<dbReference type="PROSITE" id="PS50937">
    <property type="entry name" value="HTH_MERR_2"/>
    <property type="match status" value="1"/>
</dbReference>
<evidence type="ECO:0000313" key="5">
    <source>
        <dbReference type="EMBL" id="QKS55066.1"/>
    </source>
</evidence>
<dbReference type="SMART" id="SM00422">
    <property type="entry name" value="HTH_MERR"/>
    <property type="match status" value="1"/>
</dbReference>
<sequence>MTYSISEVAKKLDLTVYTLRYYDKEGLMPFVERSESGTRQFKDSDIDFLKIIQCLKATGMPIKDIKDFIAWCSEGDATLQQRYDMFTERKASVEAQMEELRRTMEVIEHKQSYYRKALEAGTENIHKTVLTYKREQAASS</sequence>
<dbReference type="OrthoDB" id="9811174at2"/>
<dbReference type="InterPro" id="IPR009061">
    <property type="entry name" value="DNA-bd_dom_put_sf"/>
</dbReference>
<evidence type="ECO:0000256" key="2">
    <source>
        <dbReference type="SAM" id="Coils"/>
    </source>
</evidence>
<keyword evidence="2" id="KW-0175">Coiled coil</keyword>
<evidence type="ECO:0000256" key="1">
    <source>
        <dbReference type="ARBA" id="ARBA00023125"/>
    </source>
</evidence>
<dbReference type="SUPFAM" id="SSF46955">
    <property type="entry name" value="Putative DNA-binding domain"/>
    <property type="match status" value="1"/>
</dbReference>
<dbReference type="Pfam" id="PF13411">
    <property type="entry name" value="MerR_1"/>
    <property type="match status" value="1"/>
</dbReference>
<dbReference type="PANTHER" id="PTHR30204:SF82">
    <property type="entry name" value="TRANSCRIPTIONAL REGULATOR, MERR FAMILY"/>
    <property type="match status" value="1"/>
</dbReference>
<dbReference type="EMBL" id="QJSW01000010">
    <property type="protein sequence ID" value="PYE47941.1"/>
    <property type="molecule type" value="Genomic_DNA"/>
</dbReference>
<dbReference type="CDD" id="cd01109">
    <property type="entry name" value="HTH_YyaN"/>
    <property type="match status" value="1"/>
</dbReference>
<dbReference type="RefSeq" id="WP_110897490.1">
    <property type="nucleotide sequence ID" value="NZ_CP054614.1"/>
</dbReference>
<dbReference type="Proteomes" id="UP000509327">
    <property type="component" value="Chromosome"/>
</dbReference>
<dbReference type="Proteomes" id="UP000247790">
    <property type="component" value="Unassembled WGS sequence"/>
</dbReference>
<dbReference type="AlphaFoldDB" id="A0A2V4VP84"/>
<protein>
    <submittedName>
        <fullName evidence="4">DNA-binding transcriptional MerR regulator</fullName>
    </submittedName>
    <submittedName>
        <fullName evidence="5">MerR family transcriptional regulator</fullName>
    </submittedName>
</protein>
<dbReference type="EMBL" id="CP054614">
    <property type="protein sequence ID" value="QKS55066.1"/>
    <property type="molecule type" value="Genomic_DNA"/>
</dbReference>
<evidence type="ECO:0000259" key="3">
    <source>
        <dbReference type="PROSITE" id="PS50937"/>
    </source>
</evidence>
<keyword evidence="1 4" id="KW-0238">DNA-binding</keyword>
<organism evidence="4 6">
    <name type="scientific">Paenibacillus barcinonensis</name>
    <dbReference type="NCBI Taxonomy" id="198119"/>
    <lineage>
        <taxon>Bacteria</taxon>
        <taxon>Bacillati</taxon>
        <taxon>Bacillota</taxon>
        <taxon>Bacilli</taxon>
        <taxon>Bacillales</taxon>
        <taxon>Paenibacillaceae</taxon>
        <taxon>Paenibacillus</taxon>
    </lineage>
</organism>
<feature type="coiled-coil region" evidence="2">
    <location>
        <begin position="83"/>
        <end position="110"/>
    </location>
</feature>
<proteinExistence type="predicted"/>
<gene>
    <name evidence="4" type="ORF">DFQ00_1103</name>
    <name evidence="5" type="ORF">HUB98_01225</name>
</gene>
<dbReference type="PRINTS" id="PR00040">
    <property type="entry name" value="HTHMERR"/>
</dbReference>
<reference evidence="5 7" key="2">
    <citation type="submission" date="2020-06" db="EMBL/GenBank/DDBJ databases">
        <title>Complete genome of Paenibacillus barcinonensis KACC11450.</title>
        <authorList>
            <person name="Kim M."/>
            <person name="Park Y.-J."/>
            <person name="Shin J.-H."/>
        </authorList>
    </citation>
    <scope>NUCLEOTIDE SEQUENCE [LARGE SCALE GENOMIC DNA]</scope>
    <source>
        <strain evidence="5 7">KACC11450</strain>
    </source>
</reference>
<keyword evidence="7" id="KW-1185">Reference proteome</keyword>
<evidence type="ECO:0000313" key="4">
    <source>
        <dbReference type="EMBL" id="PYE47941.1"/>
    </source>
</evidence>